<name>A0A4P9VW65_9FUNG</name>
<feature type="region of interest" description="Disordered" evidence="1">
    <location>
        <begin position="123"/>
        <end position="143"/>
    </location>
</feature>
<reference evidence="3" key="1">
    <citation type="journal article" date="2018" name="Nat. Microbiol.">
        <title>Leveraging single-cell genomics to expand the fungal tree of life.</title>
        <authorList>
            <person name="Ahrendt S.R."/>
            <person name="Quandt C.A."/>
            <person name="Ciobanu D."/>
            <person name="Clum A."/>
            <person name="Salamov A."/>
            <person name="Andreopoulos B."/>
            <person name="Cheng J.F."/>
            <person name="Woyke T."/>
            <person name="Pelin A."/>
            <person name="Henrissat B."/>
            <person name="Reynolds N.K."/>
            <person name="Benny G.L."/>
            <person name="Smith M.E."/>
            <person name="James T.Y."/>
            <person name="Grigoriev I.V."/>
        </authorList>
    </citation>
    <scope>NUCLEOTIDE SEQUENCE [LARGE SCALE GENOMIC DNA]</scope>
</reference>
<keyword evidence="3" id="KW-1185">Reference proteome</keyword>
<accession>A0A4P9VW65</accession>
<gene>
    <name evidence="2" type="ORF">BDK51DRAFT_31478</name>
</gene>
<evidence type="ECO:0000313" key="2">
    <source>
        <dbReference type="EMBL" id="RKO83939.1"/>
    </source>
</evidence>
<dbReference type="EMBL" id="ML000674">
    <property type="protein sequence ID" value="RKO83939.1"/>
    <property type="molecule type" value="Genomic_DNA"/>
</dbReference>
<proteinExistence type="predicted"/>
<sequence length="363" mass="40804">MDKDSRTSASARATPFNPKKPAPVTTPAASSVPAPSGVRLPIVDVIKFADEDFSAETYVYGILTGNLEDGVRGYHAALRNAKDGAAADLQRNVYRNYNEFVLESDMLVLREWLNDLKTVHDGLRPEPPAAEKMPEESESNDAPVPVQQQSASSLFVLAKQTAESHNEARISQMKALYESMEGLQKVLPFYAGRFVVRDGSKSRCWEVNPTTFKQKQAIHFFLLSDTLVIATKKKNIMSGKSRLAVEKCWGILDLAVIDIKDSAESEGWRETSMKRGQFALAGITPPMWRQIVNSRSILEWKLSIAESYVTNAFKVMKHPDVFIYRSEKIEEKRGVLGGLKRLTDDLMSQKRKEMDLIMERKSR</sequence>
<protein>
    <recommendedName>
        <fullName evidence="4">Exocyst complex component EXO84</fullName>
    </recommendedName>
</protein>
<evidence type="ECO:0000313" key="3">
    <source>
        <dbReference type="Proteomes" id="UP000269721"/>
    </source>
</evidence>
<dbReference type="InterPro" id="IPR011993">
    <property type="entry name" value="PH-like_dom_sf"/>
</dbReference>
<dbReference type="Proteomes" id="UP000269721">
    <property type="component" value="Unassembled WGS sequence"/>
</dbReference>
<dbReference type="Gene3D" id="2.30.29.30">
    <property type="entry name" value="Pleckstrin-homology domain (PH domain)/Phosphotyrosine-binding domain (PTB)"/>
    <property type="match status" value="1"/>
</dbReference>
<organism evidence="2 3">
    <name type="scientific">Blyttiomyces helicus</name>
    <dbReference type="NCBI Taxonomy" id="388810"/>
    <lineage>
        <taxon>Eukaryota</taxon>
        <taxon>Fungi</taxon>
        <taxon>Fungi incertae sedis</taxon>
        <taxon>Chytridiomycota</taxon>
        <taxon>Chytridiomycota incertae sedis</taxon>
        <taxon>Chytridiomycetes</taxon>
        <taxon>Chytridiomycetes incertae sedis</taxon>
        <taxon>Blyttiomyces</taxon>
    </lineage>
</organism>
<dbReference type="AlphaFoldDB" id="A0A4P9VW65"/>
<dbReference type="Pfam" id="PF08700">
    <property type="entry name" value="VPS51_Exo84_N"/>
    <property type="match status" value="1"/>
</dbReference>
<feature type="compositionally biased region" description="Low complexity" evidence="1">
    <location>
        <begin position="22"/>
        <end position="33"/>
    </location>
</feature>
<dbReference type="OrthoDB" id="642193at2759"/>
<dbReference type="Pfam" id="PF25345">
    <property type="entry name" value="PH_EXO84"/>
    <property type="match status" value="1"/>
</dbReference>
<dbReference type="SUPFAM" id="SSF50729">
    <property type="entry name" value="PH domain-like"/>
    <property type="match status" value="1"/>
</dbReference>
<evidence type="ECO:0008006" key="4">
    <source>
        <dbReference type="Google" id="ProtNLM"/>
    </source>
</evidence>
<feature type="region of interest" description="Disordered" evidence="1">
    <location>
        <begin position="1"/>
        <end position="33"/>
    </location>
</feature>
<evidence type="ECO:0000256" key="1">
    <source>
        <dbReference type="SAM" id="MobiDB-lite"/>
    </source>
</evidence>